<evidence type="ECO:0000256" key="5">
    <source>
        <dbReference type="SAM" id="Coils"/>
    </source>
</evidence>
<accession>A0ABD2Q1Q5</accession>
<dbReference type="GO" id="GO:0008270">
    <property type="term" value="F:zinc ion binding"/>
    <property type="evidence" value="ECO:0007669"/>
    <property type="project" value="UniProtKB-KW"/>
</dbReference>
<dbReference type="PANTHER" id="PTHR31179">
    <property type="entry name" value="RAB GTPASE-BINDING EFFECTOR PROTEIN"/>
    <property type="match status" value="1"/>
</dbReference>
<dbReference type="InterPro" id="IPR013083">
    <property type="entry name" value="Znf_RING/FYVE/PHD"/>
</dbReference>
<dbReference type="AlphaFoldDB" id="A0ABD2Q1Q5"/>
<dbReference type="InterPro" id="IPR015390">
    <property type="entry name" value="Rabaptin_Rab5-bd_dom"/>
</dbReference>
<dbReference type="Gene3D" id="1.20.5.730">
    <property type="entry name" value="Single helix bin"/>
    <property type="match status" value="1"/>
</dbReference>
<keyword evidence="3" id="KW-0862">Zinc</keyword>
<gene>
    <name evidence="8" type="ORF">Ciccas_008336</name>
</gene>
<keyword evidence="2 4" id="KW-0863">Zinc-finger</keyword>
<evidence type="ECO:0000256" key="4">
    <source>
        <dbReference type="PROSITE-ProRule" id="PRU00091"/>
    </source>
</evidence>
<evidence type="ECO:0000256" key="6">
    <source>
        <dbReference type="SAM" id="MobiDB-lite"/>
    </source>
</evidence>
<evidence type="ECO:0000256" key="2">
    <source>
        <dbReference type="ARBA" id="ARBA00022771"/>
    </source>
</evidence>
<name>A0ABD2Q1Q5_9PLAT</name>
<feature type="coiled-coil region" evidence="5">
    <location>
        <begin position="390"/>
        <end position="490"/>
    </location>
</feature>
<feature type="region of interest" description="Disordered" evidence="6">
    <location>
        <begin position="65"/>
        <end position="93"/>
    </location>
</feature>
<feature type="coiled-coil region" evidence="5">
    <location>
        <begin position="195"/>
        <end position="360"/>
    </location>
</feature>
<dbReference type="PROSITE" id="PS50178">
    <property type="entry name" value="ZF_FYVE"/>
    <property type="match status" value="1"/>
</dbReference>
<keyword evidence="5" id="KW-0175">Coiled coil</keyword>
<dbReference type="PANTHER" id="PTHR31179:SF7">
    <property type="entry name" value="FYVE-TYPE DOMAIN-CONTAINING PROTEIN"/>
    <property type="match status" value="1"/>
</dbReference>
<keyword evidence="1" id="KW-0479">Metal-binding</keyword>
<evidence type="ECO:0000313" key="8">
    <source>
        <dbReference type="EMBL" id="KAL3313062.1"/>
    </source>
</evidence>
<keyword evidence="9" id="KW-1185">Reference proteome</keyword>
<feature type="domain" description="FYVE-type" evidence="7">
    <location>
        <begin position="499"/>
        <end position="561"/>
    </location>
</feature>
<dbReference type="InterPro" id="IPR003914">
    <property type="entry name" value="Rabaptin"/>
</dbReference>
<sequence>MSNIKYAAELEISGKEESVSQLKANYENELASISSINEDRFGELRNRYLEEKDAWKKEKQYLTNKIKRLQPQDGSTEEPASRNSSIPHSPSGRLLSKVIDRASKFSFSSLTNDESASDSDNSNFKNSEIRLLKDKLYEAHQELQRLKQGSDLVVSHQDWSQLQTELQSYKDKLSSTSNENIADALSSPSQMCIMCQNYEDQLQSHQQKNQTLQAELTAALEETNQYRIAIDDQKMKLEAIEKDLRIKTKDQADQLKSLKDLVDSEQQKNAELVSCLEQYKQKTEKRLGLLVSQHEAACENIRNLESHYKTLLAARNKAAQKLSNEEIDLPENEDDAHLVLLKQREELAALKCAVEHLEERLDYESRAHSEQMSKEREKWQVNEKQLSQGLSEAKNTLTAAQTRVSELTRDASAKEEAVASAKAAEAAVQRLQSQLSSLEEAKKKTDEENHSIRQRMTNLQNDMNNSEEVQKDLVRLSQNLQMQLERLRVEHMEVRWQELDDSQHCYDCRCPFPGGVSGNKRKQHCRHCGKVFCLECTKQRIASGPKKRPVPVCNLCHTLLDKKAVPTFAAQEDEN</sequence>
<dbReference type="Gene3D" id="3.30.40.10">
    <property type="entry name" value="Zinc/RING finger domain, C3HC4 (zinc finger)"/>
    <property type="match status" value="1"/>
</dbReference>
<comment type="caution">
    <text evidence="8">The sequence shown here is derived from an EMBL/GenBank/DDBJ whole genome shotgun (WGS) entry which is preliminary data.</text>
</comment>
<dbReference type="Pfam" id="PF01363">
    <property type="entry name" value="FYVE"/>
    <property type="match status" value="1"/>
</dbReference>
<evidence type="ECO:0000313" key="9">
    <source>
        <dbReference type="Proteomes" id="UP001626550"/>
    </source>
</evidence>
<dbReference type="InterPro" id="IPR011011">
    <property type="entry name" value="Znf_FYVE_PHD"/>
</dbReference>
<proteinExistence type="predicted"/>
<evidence type="ECO:0000256" key="1">
    <source>
        <dbReference type="ARBA" id="ARBA00022723"/>
    </source>
</evidence>
<dbReference type="Proteomes" id="UP001626550">
    <property type="component" value="Unassembled WGS sequence"/>
</dbReference>
<evidence type="ECO:0000259" key="7">
    <source>
        <dbReference type="PROSITE" id="PS50178"/>
    </source>
</evidence>
<dbReference type="SMART" id="SM00064">
    <property type="entry name" value="FYVE"/>
    <property type="match status" value="1"/>
</dbReference>
<dbReference type="EMBL" id="JBJKFK010001449">
    <property type="protein sequence ID" value="KAL3313062.1"/>
    <property type="molecule type" value="Genomic_DNA"/>
</dbReference>
<protein>
    <recommendedName>
        <fullName evidence="7">FYVE-type domain-containing protein</fullName>
    </recommendedName>
</protein>
<reference evidence="8 9" key="1">
    <citation type="submission" date="2024-11" db="EMBL/GenBank/DDBJ databases">
        <title>Adaptive evolution of stress response genes in parasites aligns with host niche diversity.</title>
        <authorList>
            <person name="Hahn C."/>
            <person name="Resl P."/>
        </authorList>
    </citation>
    <scope>NUCLEOTIDE SEQUENCE [LARGE SCALE GENOMIC DNA]</scope>
    <source>
        <strain evidence="8">EGGRZ-B1_66</strain>
        <tissue evidence="8">Body</tissue>
    </source>
</reference>
<dbReference type="SUPFAM" id="SSF103652">
    <property type="entry name" value="G protein-binding domain"/>
    <property type="match status" value="1"/>
</dbReference>
<organism evidence="8 9">
    <name type="scientific">Cichlidogyrus casuarinus</name>
    <dbReference type="NCBI Taxonomy" id="1844966"/>
    <lineage>
        <taxon>Eukaryota</taxon>
        <taxon>Metazoa</taxon>
        <taxon>Spiralia</taxon>
        <taxon>Lophotrochozoa</taxon>
        <taxon>Platyhelminthes</taxon>
        <taxon>Monogenea</taxon>
        <taxon>Monopisthocotylea</taxon>
        <taxon>Dactylogyridea</taxon>
        <taxon>Ancyrocephalidae</taxon>
        <taxon>Cichlidogyrus</taxon>
    </lineage>
</organism>
<dbReference type="Pfam" id="PF09311">
    <property type="entry name" value="Rab5-bind"/>
    <property type="match status" value="1"/>
</dbReference>
<evidence type="ECO:0000256" key="3">
    <source>
        <dbReference type="ARBA" id="ARBA00022833"/>
    </source>
</evidence>
<dbReference type="SUPFAM" id="SSF57903">
    <property type="entry name" value="FYVE/PHD zinc finger"/>
    <property type="match status" value="1"/>
</dbReference>
<dbReference type="InterPro" id="IPR017455">
    <property type="entry name" value="Znf_FYVE-rel"/>
</dbReference>
<dbReference type="InterPro" id="IPR000306">
    <property type="entry name" value="Znf_FYVE"/>
</dbReference>